<organism evidence="1 2">
    <name type="scientific">Pontibacillus chungwhensis</name>
    <dbReference type="NCBI Taxonomy" id="265426"/>
    <lineage>
        <taxon>Bacteria</taxon>
        <taxon>Bacillati</taxon>
        <taxon>Bacillota</taxon>
        <taxon>Bacilli</taxon>
        <taxon>Bacillales</taxon>
        <taxon>Bacillaceae</taxon>
        <taxon>Pontibacillus</taxon>
    </lineage>
</organism>
<dbReference type="Proteomes" id="UP001236652">
    <property type="component" value="Chromosome"/>
</dbReference>
<sequence length="312" mass="36827">MYLSIEQVAKKLHKSERQVRYMIQQERIMPVNPDTYKRDGGYRFKEEEIYAIQRMDEANGLSVKDAAKRAGITPQYLMQFVKKGDVQSFIKVIGKQKRRFFKLEEIERFKDRLQERTVSNREGDYGAKVQLISREVRIFDKIRVNGVMARVISTSPLKVLMNNGKEIHIRESIQGEGDWPDRNYIKYKGFAELSIPIPRNMDHPVYDLLYKMIHQLGKRNIQIYETNLGDYYVRCRLGELNITEEEYHLLLRYKEKGEIDYNRLTGQALLLSGISTVTIDLPTNIVKRYQQESEDIGLKMEEVMIKALRRYL</sequence>
<gene>
    <name evidence="1" type="ORF">QNI29_11040</name>
</gene>
<protein>
    <submittedName>
        <fullName evidence="1">Helix-turn-helix domain-containing protein</fullName>
    </submittedName>
</protein>
<name>A0ABY8US17_9BACI</name>
<keyword evidence="2" id="KW-1185">Reference proteome</keyword>
<proteinExistence type="predicted"/>
<accession>A0ABY8US17</accession>
<evidence type="ECO:0000313" key="2">
    <source>
        <dbReference type="Proteomes" id="UP001236652"/>
    </source>
</evidence>
<dbReference type="RefSeq" id="WP_231416536.1">
    <property type="nucleotide sequence ID" value="NZ_CP126446.1"/>
</dbReference>
<dbReference type="EMBL" id="CP126446">
    <property type="protein sequence ID" value="WIF96292.1"/>
    <property type="molecule type" value="Genomic_DNA"/>
</dbReference>
<evidence type="ECO:0000313" key="1">
    <source>
        <dbReference type="EMBL" id="WIF96292.1"/>
    </source>
</evidence>
<reference evidence="1 2" key="1">
    <citation type="submission" date="2023-05" db="EMBL/GenBank/DDBJ databases">
        <title>Comparative genomics reveals the evidence of polycyclic aromatic hydrocarbons degradation in moderately halophilic genus Pontibacillus.</title>
        <authorList>
            <person name="Yang H."/>
            <person name="Qian Z."/>
        </authorList>
    </citation>
    <scope>NUCLEOTIDE SEQUENCE [LARGE SCALE GENOMIC DNA]</scope>
    <source>
        <strain evidence="2">HN14</strain>
    </source>
</reference>